<feature type="compositionally biased region" description="Basic and acidic residues" evidence="1">
    <location>
        <begin position="48"/>
        <end position="57"/>
    </location>
</feature>
<name>A0AAN6IQW0_EXODE</name>
<evidence type="ECO:0000256" key="1">
    <source>
        <dbReference type="SAM" id="MobiDB-lite"/>
    </source>
</evidence>
<evidence type="ECO:0000256" key="2">
    <source>
        <dbReference type="SAM" id="Phobius"/>
    </source>
</evidence>
<evidence type="ECO:0008006" key="5">
    <source>
        <dbReference type="Google" id="ProtNLM"/>
    </source>
</evidence>
<keyword evidence="2" id="KW-0812">Transmembrane</keyword>
<feature type="region of interest" description="Disordered" evidence="1">
    <location>
        <begin position="34"/>
        <end position="58"/>
    </location>
</feature>
<comment type="caution">
    <text evidence="3">The sequence shown here is derived from an EMBL/GenBank/DDBJ whole genome shotgun (WGS) entry which is preliminary data.</text>
</comment>
<dbReference type="Proteomes" id="UP001161757">
    <property type="component" value="Unassembled WGS sequence"/>
</dbReference>
<accession>A0AAN6IQW0</accession>
<dbReference type="Pfam" id="PF11927">
    <property type="entry name" value="HODM_asu-like"/>
    <property type="match status" value="1"/>
</dbReference>
<proteinExistence type="predicted"/>
<dbReference type="InterPro" id="IPR021848">
    <property type="entry name" value="HODM_asu-like"/>
</dbReference>
<dbReference type="AlphaFoldDB" id="A0AAN6IQW0"/>
<keyword evidence="2" id="KW-0472">Membrane</keyword>
<evidence type="ECO:0000313" key="4">
    <source>
        <dbReference type="Proteomes" id="UP001161757"/>
    </source>
</evidence>
<feature type="transmembrane region" description="Helical" evidence="2">
    <location>
        <begin position="6"/>
        <end position="24"/>
    </location>
</feature>
<protein>
    <recommendedName>
        <fullName evidence="5">Alpha-1,2-mannosyltransferase</fullName>
    </recommendedName>
</protein>
<feature type="compositionally biased region" description="Polar residues" evidence="1">
    <location>
        <begin position="36"/>
        <end position="45"/>
    </location>
</feature>
<organism evidence="3 4">
    <name type="scientific">Exophiala dermatitidis</name>
    <name type="common">Black yeast-like fungus</name>
    <name type="synonym">Wangiella dermatitidis</name>
    <dbReference type="NCBI Taxonomy" id="5970"/>
    <lineage>
        <taxon>Eukaryota</taxon>
        <taxon>Fungi</taxon>
        <taxon>Dikarya</taxon>
        <taxon>Ascomycota</taxon>
        <taxon>Pezizomycotina</taxon>
        <taxon>Eurotiomycetes</taxon>
        <taxon>Chaetothyriomycetidae</taxon>
        <taxon>Chaetothyriales</taxon>
        <taxon>Herpotrichiellaceae</taxon>
        <taxon>Exophiala</taxon>
    </lineage>
</organism>
<reference evidence="3" key="1">
    <citation type="submission" date="2023-01" db="EMBL/GenBank/DDBJ databases">
        <title>Exophiala dermititidis isolated from Cystic Fibrosis Patient.</title>
        <authorList>
            <person name="Kurbessoian T."/>
            <person name="Crocker A."/>
            <person name="Murante D."/>
            <person name="Hogan D.A."/>
            <person name="Stajich J.E."/>
        </authorList>
    </citation>
    <scope>NUCLEOTIDE SEQUENCE</scope>
    <source>
        <strain evidence="3">Ex8</strain>
    </source>
</reference>
<evidence type="ECO:0000313" key="3">
    <source>
        <dbReference type="EMBL" id="KAJ8988004.1"/>
    </source>
</evidence>
<keyword evidence="2" id="KW-1133">Transmembrane helix</keyword>
<sequence length="380" mass="44229">MFPFAIPLIYAIPVACLLSILAYLRTRQRSQKKVATASSGYTTPRSAPETKDKKPDWDSVDFSTLKPIPDFDWRKQAPTPYRPWNNGPYHVTMGVKKTSLDDWVEIDNQYLDRYRYKRILFAEHPEETLAARPGSEEASFEALELLVDHLVHRYPSMFGKVPGGIRNLVVNETWDLRRDADTWKSYHPLQVMGLLTTEDWFILQNEEDGQTRLKAGANCFPAGWKLRERMGLSLWQIHAGNVPQYEQNLAKSMDRFFLRLRVDSPIMRFNYAIDISPELFHINSHHNLKLEDLKHPLTLDHLHLRVERQFLQRLPKTRGIVFSIRTYITPITEVTKDREVAEALQTSINSYTDEIASYKNKHLWKDVLGPHLREVTAKDS</sequence>
<dbReference type="EMBL" id="JAJGCB010000021">
    <property type="protein sequence ID" value="KAJ8988004.1"/>
    <property type="molecule type" value="Genomic_DNA"/>
</dbReference>
<gene>
    <name evidence="3" type="ORF">HRR80_008086</name>
</gene>